<dbReference type="InterPro" id="IPR008920">
    <property type="entry name" value="TF_FadR/GntR_C"/>
</dbReference>
<dbReference type="Gene3D" id="1.20.120.530">
    <property type="entry name" value="GntR ligand-binding domain-like"/>
    <property type="match status" value="1"/>
</dbReference>
<dbReference type="GO" id="GO:0003700">
    <property type="term" value="F:DNA-binding transcription factor activity"/>
    <property type="evidence" value="ECO:0007669"/>
    <property type="project" value="InterPro"/>
</dbReference>
<dbReference type="SMART" id="SM00345">
    <property type="entry name" value="HTH_GNTR"/>
    <property type="match status" value="1"/>
</dbReference>
<comment type="caution">
    <text evidence="5">The sequence shown here is derived from an EMBL/GenBank/DDBJ whole genome shotgun (WGS) entry which is preliminary data.</text>
</comment>
<dbReference type="PANTHER" id="PTHR43537:SF5">
    <property type="entry name" value="UXU OPERON TRANSCRIPTIONAL REGULATOR"/>
    <property type="match status" value="1"/>
</dbReference>
<evidence type="ECO:0000259" key="4">
    <source>
        <dbReference type="PROSITE" id="PS50949"/>
    </source>
</evidence>
<evidence type="ECO:0000313" key="6">
    <source>
        <dbReference type="Proteomes" id="UP000245911"/>
    </source>
</evidence>
<keyword evidence="3" id="KW-0804">Transcription</keyword>
<dbReference type="Pfam" id="PF00392">
    <property type="entry name" value="GntR"/>
    <property type="match status" value="1"/>
</dbReference>
<gene>
    <name evidence="5" type="ORF">DDE20_01375</name>
</gene>
<dbReference type="AlphaFoldDB" id="A0A2T8HXU7"/>
<dbReference type="RefSeq" id="WP_116556649.1">
    <property type="nucleotide sequence ID" value="NZ_QDKM01000001.1"/>
</dbReference>
<evidence type="ECO:0000256" key="3">
    <source>
        <dbReference type="ARBA" id="ARBA00023163"/>
    </source>
</evidence>
<dbReference type="GO" id="GO:0003677">
    <property type="term" value="F:DNA binding"/>
    <property type="evidence" value="ECO:0007669"/>
    <property type="project" value="UniProtKB-KW"/>
</dbReference>
<reference evidence="5 6" key="1">
    <citation type="submission" date="2018-04" db="EMBL/GenBank/DDBJ databases">
        <title>Pararhodobacter oceanense sp. nov., isolated from marine intertidal sediment.</title>
        <authorList>
            <person name="Wang X.-L."/>
            <person name="Du Z.-J."/>
        </authorList>
    </citation>
    <scope>NUCLEOTIDE SEQUENCE [LARGE SCALE GENOMIC DNA]</scope>
    <source>
        <strain evidence="5 6">AM505</strain>
    </source>
</reference>
<dbReference type="PRINTS" id="PR00035">
    <property type="entry name" value="HTHGNTR"/>
</dbReference>
<dbReference type="SMART" id="SM00895">
    <property type="entry name" value="FCD"/>
    <property type="match status" value="1"/>
</dbReference>
<dbReference type="InterPro" id="IPR000524">
    <property type="entry name" value="Tscrpt_reg_HTH_GntR"/>
</dbReference>
<dbReference type="OrthoDB" id="9794015at2"/>
<dbReference type="Gene3D" id="1.10.10.10">
    <property type="entry name" value="Winged helix-like DNA-binding domain superfamily/Winged helix DNA-binding domain"/>
    <property type="match status" value="1"/>
</dbReference>
<evidence type="ECO:0000256" key="2">
    <source>
        <dbReference type="ARBA" id="ARBA00023125"/>
    </source>
</evidence>
<keyword evidence="1" id="KW-0805">Transcription regulation</keyword>
<dbReference type="Pfam" id="PF07729">
    <property type="entry name" value="FCD"/>
    <property type="match status" value="1"/>
</dbReference>
<dbReference type="EMBL" id="QDKM01000001">
    <property type="protein sequence ID" value="PVH30241.1"/>
    <property type="molecule type" value="Genomic_DNA"/>
</dbReference>
<dbReference type="InterPro" id="IPR011711">
    <property type="entry name" value="GntR_C"/>
</dbReference>
<dbReference type="InterPro" id="IPR036388">
    <property type="entry name" value="WH-like_DNA-bd_sf"/>
</dbReference>
<proteinExistence type="predicted"/>
<evidence type="ECO:0000256" key="1">
    <source>
        <dbReference type="ARBA" id="ARBA00023015"/>
    </source>
</evidence>
<dbReference type="SUPFAM" id="SSF48008">
    <property type="entry name" value="GntR ligand-binding domain-like"/>
    <property type="match status" value="1"/>
</dbReference>
<protein>
    <submittedName>
        <fullName evidence="5">FadR family transcriptional regulator</fullName>
    </submittedName>
</protein>
<sequence length="245" mass="27426">MNTQDPVDPLPAYRQLADQIADQILAGEILPGNQLPSETVLAQTYGVHRSTVREGIRLLEETGMLRRKSQKRLVVSIPDGSHLAGRTAQALVMQQVTVRDLYQANVAFDPVLAGQAAANASGTQITRLHRNLRETRMASDHDELAALDAEFHLLVCEATNNPIFQTMRQPLHDLFLPMVSDLVHQIDTSARMITAHEKIVAAIEVRDEAEAATWARRHIEDFKRGYLKAALDFDKPVKMARMRHL</sequence>
<dbReference type="SUPFAM" id="SSF46785">
    <property type="entry name" value="Winged helix' DNA-binding domain"/>
    <property type="match status" value="1"/>
</dbReference>
<evidence type="ECO:0000313" key="5">
    <source>
        <dbReference type="EMBL" id="PVH30241.1"/>
    </source>
</evidence>
<organism evidence="5 6">
    <name type="scientific">Pararhodobacter oceanensis</name>
    <dbReference type="NCBI Taxonomy" id="2172121"/>
    <lineage>
        <taxon>Bacteria</taxon>
        <taxon>Pseudomonadati</taxon>
        <taxon>Pseudomonadota</taxon>
        <taxon>Alphaproteobacteria</taxon>
        <taxon>Rhodobacterales</taxon>
        <taxon>Paracoccaceae</taxon>
        <taxon>Pararhodobacter</taxon>
    </lineage>
</organism>
<keyword evidence="6" id="KW-1185">Reference proteome</keyword>
<dbReference type="PROSITE" id="PS50949">
    <property type="entry name" value="HTH_GNTR"/>
    <property type="match status" value="1"/>
</dbReference>
<name>A0A2T8HXU7_9RHOB</name>
<dbReference type="CDD" id="cd07377">
    <property type="entry name" value="WHTH_GntR"/>
    <property type="match status" value="1"/>
</dbReference>
<dbReference type="InterPro" id="IPR036390">
    <property type="entry name" value="WH_DNA-bd_sf"/>
</dbReference>
<accession>A0A2T8HXU7</accession>
<dbReference type="PANTHER" id="PTHR43537">
    <property type="entry name" value="TRANSCRIPTIONAL REGULATOR, GNTR FAMILY"/>
    <property type="match status" value="1"/>
</dbReference>
<feature type="domain" description="HTH gntR-type" evidence="4">
    <location>
        <begin position="10"/>
        <end position="78"/>
    </location>
</feature>
<dbReference type="Proteomes" id="UP000245911">
    <property type="component" value="Unassembled WGS sequence"/>
</dbReference>
<keyword evidence="2" id="KW-0238">DNA-binding</keyword>